<accession>A0A7G8Z9C8</accession>
<keyword evidence="3" id="KW-0716">Sensory transduction</keyword>
<keyword evidence="2" id="KW-1003">Cell membrane</keyword>
<dbReference type="Pfam" id="PF02949">
    <property type="entry name" value="7tm_6"/>
    <property type="match status" value="1"/>
</dbReference>
<keyword evidence="9" id="KW-0807">Transducer</keyword>
<dbReference type="GO" id="GO:0005886">
    <property type="term" value="C:plasma membrane"/>
    <property type="evidence" value="ECO:0007669"/>
    <property type="project" value="UniProtKB-SubCell"/>
</dbReference>
<dbReference type="PANTHER" id="PTHR21137">
    <property type="entry name" value="ODORANT RECEPTOR"/>
    <property type="match status" value="1"/>
</dbReference>
<evidence type="ECO:0000256" key="1">
    <source>
        <dbReference type="ARBA" id="ARBA00004651"/>
    </source>
</evidence>
<evidence type="ECO:0000256" key="8">
    <source>
        <dbReference type="ARBA" id="ARBA00023170"/>
    </source>
</evidence>
<evidence type="ECO:0000256" key="7">
    <source>
        <dbReference type="ARBA" id="ARBA00023136"/>
    </source>
</evidence>
<keyword evidence="7 10" id="KW-0472">Membrane</keyword>
<dbReference type="InterPro" id="IPR004117">
    <property type="entry name" value="7tm6_olfct_rcpt"/>
</dbReference>
<dbReference type="EMBL" id="MT671049">
    <property type="protein sequence ID" value="QNL15053.1"/>
    <property type="molecule type" value="mRNA"/>
</dbReference>
<dbReference type="AlphaFoldDB" id="A0A7G8Z9C8"/>
<reference evidence="11" key="1">
    <citation type="submission" date="2020-06" db="EMBL/GenBank/DDBJ databases">
        <authorList>
            <person name="Sheng S."/>
        </authorList>
    </citation>
    <scope>NUCLEOTIDE SEQUENCE</scope>
    <source>
        <tissue evidence="11">Antenna</tissue>
    </source>
</reference>
<evidence type="ECO:0000256" key="2">
    <source>
        <dbReference type="ARBA" id="ARBA00022475"/>
    </source>
</evidence>
<evidence type="ECO:0000256" key="3">
    <source>
        <dbReference type="ARBA" id="ARBA00022606"/>
    </source>
</evidence>
<dbReference type="GO" id="GO:0004984">
    <property type="term" value="F:olfactory receptor activity"/>
    <property type="evidence" value="ECO:0007669"/>
    <property type="project" value="InterPro"/>
</dbReference>
<sequence>MFNILGHRFQILKRDINNKENSYLKGNIVDDDKIYIYLKNCIIMHTNILKSVMIFQFTQMIGVSFSLSFLAILGVNLIGISGTAFQVLSNSNDLMEKIRFTVNNLCQIMHLYLLCWYSQKLINSSEQVNKSIGKWYEIPVRSQRLIMFMMMRSHRPCAISAGGFAVMSIETFSSGMKTAMSYVTVLRSAQ</sequence>
<keyword evidence="4 10" id="KW-0812">Transmembrane</keyword>
<proteinExistence type="evidence at transcript level"/>
<name>A0A7G8Z9C8_9HYME</name>
<feature type="transmembrane region" description="Helical" evidence="10">
    <location>
        <begin position="60"/>
        <end position="80"/>
    </location>
</feature>
<dbReference type="PANTHER" id="PTHR21137:SF35">
    <property type="entry name" value="ODORANT RECEPTOR 19A-RELATED"/>
    <property type="match status" value="1"/>
</dbReference>
<evidence type="ECO:0000256" key="9">
    <source>
        <dbReference type="ARBA" id="ARBA00023224"/>
    </source>
</evidence>
<organism evidence="11">
    <name type="scientific">Aulacocentrum confusum</name>
    <dbReference type="NCBI Taxonomy" id="2767324"/>
    <lineage>
        <taxon>Eukaryota</taxon>
        <taxon>Metazoa</taxon>
        <taxon>Ecdysozoa</taxon>
        <taxon>Arthropoda</taxon>
        <taxon>Hexapoda</taxon>
        <taxon>Insecta</taxon>
        <taxon>Pterygota</taxon>
        <taxon>Neoptera</taxon>
        <taxon>Endopterygota</taxon>
        <taxon>Hymenoptera</taxon>
        <taxon>Apocrita</taxon>
        <taxon>Ichneumonoidea</taxon>
        <taxon>Braconidae</taxon>
        <taxon>Macrocentrinae</taxon>
        <taxon>Aulacocentrum</taxon>
    </lineage>
</organism>
<dbReference type="GO" id="GO:0007165">
    <property type="term" value="P:signal transduction"/>
    <property type="evidence" value="ECO:0007669"/>
    <property type="project" value="UniProtKB-KW"/>
</dbReference>
<evidence type="ECO:0000256" key="4">
    <source>
        <dbReference type="ARBA" id="ARBA00022692"/>
    </source>
</evidence>
<keyword evidence="6 10" id="KW-1133">Transmembrane helix</keyword>
<gene>
    <name evidence="11" type="primary">OR109</name>
</gene>
<dbReference type="GO" id="GO:0005549">
    <property type="term" value="F:odorant binding"/>
    <property type="evidence" value="ECO:0007669"/>
    <property type="project" value="InterPro"/>
</dbReference>
<keyword evidence="5" id="KW-0552">Olfaction</keyword>
<evidence type="ECO:0000313" key="11">
    <source>
        <dbReference type="EMBL" id="QNL15053.1"/>
    </source>
</evidence>
<comment type="subcellular location">
    <subcellularLocation>
        <location evidence="1">Cell membrane</location>
        <topology evidence="1">Multi-pass membrane protein</topology>
    </subcellularLocation>
</comment>
<evidence type="ECO:0000256" key="6">
    <source>
        <dbReference type="ARBA" id="ARBA00022989"/>
    </source>
</evidence>
<evidence type="ECO:0000256" key="10">
    <source>
        <dbReference type="SAM" id="Phobius"/>
    </source>
</evidence>
<protein>
    <submittedName>
        <fullName evidence="11">Olfactory receptor 109</fullName>
    </submittedName>
</protein>
<evidence type="ECO:0000256" key="5">
    <source>
        <dbReference type="ARBA" id="ARBA00022725"/>
    </source>
</evidence>
<keyword evidence="8 11" id="KW-0675">Receptor</keyword>